<dbReference type="SUPFAM" id="SSF53720">
    <property type="entry name" value="ALDH-like"/>
    <property type="match status" value="1"/>
</dbReference>
<dbReference type="KEGG" id="mant:BHD05_07190"/>
<dbReference type="Gene3D" id="3.40.605.10">
    <property type="entry name" value="Aldehyde Dehydrogenase, Chain A, domain 1"/>
    <property type="match status" value="1"/>
</dbReference>
<gene>
    <name evidence="3" type="ORF">BHD05_07190</name>
</gene>
<feature type="domain" description="Aldehyde dehydrogenase" evidence="2">
    <location>
        <begin position="5"/>
        <end position="434"/>
    </location>
</feature>
<proteinExistence type="predicted"/>
<evidence type="ECO:0000313" key="4">
    <source>
        <dbReference type="Proteomes" id="UP000464507"/>
    </source>
</evidence>
<dbReference type="InterPro" id="IPR016163">
    <property type="entry name" value="Ald_DH_C"/>
</dbReference>
<sequence>MDVSYDPRTGERQGGVAHTTSAMVEAILNRATTAAYELAATAPKVRKIWLTATSDALLAHEEELAQLGNEETGLGLPRLRSEIAGSARSILFYASVAVEGSYLGASTDLINESIALSRWNIPVGPIAVFGASNFPFGFGVFGHDVASALAAGCPVIAKAHPAHPRLSARLSVIARSALLAAGAPEGTYDLVTGFDAGLHLVDSPAIATVAFTGSQRGGMALLARAAPRGVPVFAEMGTVNPAFVTAAAAAADTAAIAAGFVASFTLGAGQFCTKPGLIFAPAGAGMFDAVAARVAEVPPAPLLTAGIAASFATGIAELAVAAESTSRSTIPVGDGYFVAAQVFRVALADLRPGSRLLEECFGPVALVCEYIDAAAALSTLVRLQGSLAASVFTGGPTDPETRAVVERLLPNVGRVALNAWPTGVINTWSQQHGGPWPATSRLDATSVGAGALARFVRPVSLQNAAPETLPVFLSADNPWQIPRRIDGALIPPAHQF</sequence>
<protein>
    <recommendedName>
        <fullName evidence="2">Aldehyde dehydrogenase domain-containing protein</fullName>
    </recommendedName>
</protein>
<dbReference type="GO" id="GO:0016620">
    <property type="term" value="F:oxidoreductase activity, acting on the aldehyde or oxo group of donors, NAD or NADP as acceptor"/>
    <property type="evidence" value="ECO:0007669"/>
    <property type="project" value="InterPro"/>
</dbReference>
<dbReference type="InterPro" id="IPR050740">
    <property type="entry name" value="Aldehyde_DH_Superfamily"/>
</dbReference>
<dbReference type="InterPro" id="IPR015590">
    <property type="entry name" value="Aldehyde_DH_dom"/>
</dbReference>
<reference evidence="3 4" key="1">
    <citation type="submission" date="2016-09" db="EMBL/GenBank/DDBJ databases">
        <title>Complete genome sequence of microbes from the polar regions.</title>
        <authorList>
            <person name="Liao L."/>
            <person name="Chen B."/>
        </authorList>
    </citation>
    <scope>NUCLEOTIDE SEQUENCE [LARGE SCALE GENOMIC DNA]</scope>
    <source>
        <strain evidence="3 4">ZS314</strain>
    </source>
</reference>
<dbReference type="PANTHER" id="PTHR43353:SF3">
    <property type="entry name" value="ALDEHYDE DEHYDROGENASE-RELATED"/>
    <property type="match status" value="1"/>
</dbReference>
<dbReference type="AlphaFoldDB" id="A0A7L5AL02"/>
<evidence type="ECO:0000259" key="2">
    <source>
        <dbReference type="Pfam" id="PF00171"/>
    </source>
</evidence>
<dbReference type="Proteomes" id="UP000464507">
    <property type="component" value="Chromosome"/>
</dbReference>
<name>A0A7L5AL02_9MICO</name>
<dbReference type="Pfam" id="PF00171">
    <property type="entry name" value="Aldedh"/>
    <property type="match status" value="1"/>
</dbReference>
<dbReference type="EMBL" id="CP017146">
    <property type="protein sequence ID" value="QHO71047.1"/>
    <property type="molecule type" value="Genomic_DNA"/>
</dbReference>
<dbReference type="InterPro" id="IPR016162">
    <property type="entry name" value="Ald_DH_N"/>
</dbReference>
<organism evidence="3 4">
    <name type="scientific">Marisediminicola antarctica</name>
    <dbReference type="NCBI Taxonomy" id="674079"/>
    <lineage>
        <taxon>Bacteria</taxon>
        <taxon>Bacillati</taxon>
        <taxon>Actinomycetota</taxon>
        <taxon>Actinomycetes</taxon>
        <taxon>Micrococcales</taxon>
        <taxon>Microbacteriaceae</taxon>
        <taxon>Marisediminicola</taxon>
    </lineage>
</organism>
<evidence type="ECO:0000313" key="3">
    <source>
        <dbReference type="EMBL" id="QHO71047.1"/>
    </source>
</evidence>
<dbReference type="OrthoDB" id="9770537at2"/>
<dbReference type="Gene3D" id="3.40.309.10">
    <property type="entry name" value="Aldehyde Dehydrogenase, Chain A, domain 2"/>
    <property type="match status" value="1"/>
</dbReference>
<keyword evidence="1" id="KW-0560">Oxidoreductase</keyword>
<evidence type="ECO:0000256" key="1">
    <source>
        <dbReference type="ARBA" id="ARBA00023002"/>
    </source>
</evidence>
<dbReference type="PANTHER" id="PTHR43353">
    <property type="entry name" value="SUCCINATE-SEMIALDEHYDE DEHYDROGENASE, MITOCHONDRIAL"/>
    <property type="match status" value="1"/>
</dbReference>
<accession>A0A7L5AL02</accession>
<dbReference type="InterPro" id="IPR016161">
    <property type="entry name" value="Ald_DH/histidinol_DH"/>
</dbReference>
<keyword evidence="4" id="KW-1185">Reference proteome</keyword>